<evidence type="ECO:0000256" key="1">
    <source>
        <dbReference type="SAM" id="Phobius"/>
    </source>
</evidence>
<keyword evidence="1" id="KW-0812">Transmembrane</keyword>
<name>A0ABQ7YG08_BRANA</name>
<organism evidence="2 3">
    <name type="scientific">Brassica napus</name>
    <name type="common">Rape</name>
    <dbReference type="NCBI Taxonomy" id="3708"/>
    <lineage>
        <taxon>Eukaryota</taxon>
        <taxon>Viridiplantae</taxon>
        <taxon>Streptophyta</taxon>
        <taxon>Embryophyta</taxon>
        <taxon>Tracheophyta</taxon>
        <taxon>Spermatophyta</taxon>
        <taxon>Magnoliopsida</taxon>
        <taxon>eudicotyledons</taxon>
        <taxon>Gunneridae</taxon>
        <taxon>Pentapetalae</taxon>
        <taxon>rosids</taxon>
        <taxon>malvids</taxon>
        <taxon>Brassicales</taxon>
        <taxon>Brassicaceae</taxon>
        <taxon>Brassiceae</taxon>
        <taxon>Brassica</taxon>
    </lineage>
</organism>
<evidence type="ECO:0000313" key="2">
    <source>
        <dbReference type="EMBL" id="KAH0867140.1"/>
    </source>
</evidence>
<keyword evidence="3" id="KW-1185">Reference proteome</keyword>
<keyword evidence="1" id="KW-1133">Transmembrane helix</keyword>
<sequence>MDDPTSRCVPLLWKGQGVLIEDFESFLRSDPFQVYAEDLSPEWSFTGKMRYLILLLGTPYLAGVFWVPRYLTTCGDDTCGSSPSPRWGMMLLWAKFAGAYEFSADPRP</sequence>
<reference evidence="2 3" key="1">
    <citation type="submission" date="2021-05" db="EMBL/GenBank/DDBJ databases">
        <title>Genome Assembly of Synthetic Allotetraploid Brassica napus Reveals Homoeologous Exchanges between Subgenomes.</title>
        <authorList>
            <person name="Davis J.T."/>
        </authorList>
    </citation>
    <scope>NUCLEOTIDE SEQUENCE [LARGE SCALE GENOMIC DNA]</scope>
    <source>
        <strain evidence="3">cv. Da-Ae</strain>
        <tissue evidence="2">Seedling</tissue>
    </source>
</reference>
<dbReference type="EMBL" id="JAGKQM010000017">
    <property type="protein sequence ID" value="KAH0867140.1"/>
    <property type="molecule type" value="Genomic_DNA"/>
</dbReference>
<proteinExistence type="predicted"/>
<evidence type="ECO:0000313" key="3">
    <source>
        <dbReference type="Proteomes" id="UP000824890"/>
    </source>
</evidence>
<comment type="caution">
    <text evidence="2">The sequence shown here is derived from an EMBL/GenBank/DDBJ whole genome shotgun (WGS) entry which is preliminary data.</text>
</comment>
<gene>
    <name evidence="2" type="ORF">HID58_074162</name>
</gene>
<protein>
    <submittedName>
        <fullName evidence="2">Uncharacterized protein</fullName>
    </submittedName>
</protein>
<keyword evidence="1" id="KW-0472">Membrane</keyword>
<dbReference type="Proteomes" id="UP000824890">
    <property type="component" value="Unassembled WGS sequence"/>
</dbReference>
<accession>A0ABQ7YG08</accession>
<feature type="transmembrane region" description="Helical" evidence="1">
    <location>
        <begin position="51"/>
        <end position="71"/>
    </location>
</feature>